<dbReference type="Proteomes" id="UP000765509">
    <property type="component" value="Unassembled WGS sequence"/>
</dbReference>
<dbReference type="AlphaFoldDB" id="A0A9Q3CLX5"/>
<organism evidence="2 3">
    <name type="scientific">Austropuccinia psidii MF-1</name>
    <dbReference type="NCBI Taxonomy" id="1389203"/>
    <lineage>
        <taxon>Eukaryota</taxon>
        <taxon>Fungi</taxon>
        <taxon>Dikarya</taxon>
        <taxon>Basidiomycota</taxon>
        <taxon>Pucciniomycotina</taxon>
        <taxon>Pucciniomycetes</taxon>
        <taxon>Pucciniales</taxon>
        <taxon>Sphaerophragmiaceae</taxon>
        <taxon>Austropuccinia</taxon>
    </lineage>
</organism>
<dbReference type="OrthoDB" id="2506922at2759"/>
<dbReference type="EMBL" id="AVOT02008169">
    <property type="protein sequence ID" value="MBW0485450.1"/>
    <property type="molecule type" value="Genomic_DNA"/>
</dbReference>
<protein>
    <submittedName>
        <fullName evidence="2">Uncharacterized protein</fullName>
    </submittedName>
</protein>
<feature type="region of interest" description="Disordered" evidence="1">
    <location>
        <begin position="41"/>
        <end position="143"/>
    </location>
</feature>
<gene>
    <name evidence="2" type="ORF">O181_025165</name>
</gene>
<evidence type="ECO:0000256" key="1">
    <source>
        <dbReference type="SAM" id="MobiDB-lite"/>
    </source>
</evidence>
<comment type="caution">
    <text evidence="2">The sequence shown here is derived from an EMBL/GenBank/DDBJ whole genome shotgun (WGS) entry which is preliminary data.</text>
</comment>
<reference evidence="2" key="1">
    <citation type="submission" date="2021-03" db="EMBL/GenBank/DDBJ databases">
        <title>Draft genome sequence of rust myrtle Austropuccinia psidii MF-1, a brazilian biotype.</title>
        <authorList>
            <person name="Quecine M.C."/>
            <person name="Pachon D.M.R."/>
            <person name="Bonatelli M.L."/>
            <person name="Correr F.H."/>
            <person name="Franceschini L.M."/>
            <person name="Leite T.F."/>
            <person name="Margarido G.R.A."/>
            <person name="Almeida C.A."/>
            <person name="Ferrarezi J.A."/>
            <person name="Labate C.A."/>
        </authorList>
    </citation>
    <scope>NUCLEOTIDE SEQUENCE</scope>
    <source>
        <strain evidence="2">MF-1</strain>
    </source>
</reference>
<sequence length="399" mass="45707">MPKVYFTTTTTPILHRAGNVVPDDTQSIDLGQSDLYNKKQRHVDSLDQFSESTKPIRLQPGSDSAAKHRQSSRRQHTQKHVGPKSHFTRFHESPTIQQESSYNVPVNHSRNIEYEDSSDSSGSNSDVEDPAFPYAGGPGHRQASPQTLSIMWHAMNRAGVRSFQPDLLDSFNSPDNQFLWGLAILLFIKLVKAHEYTDVDLEMHSEQKIYQTFYSHAKHLCQRFPLENADPHKKNCKAKYSRCMTCLENNRKARIAYLLTQPELMPLIPIVQKCTSDDKTDHGATDESDRKENDDQHIHKRFSILHMQWCHPRIRKMMRMIDELIACKKNVHGSKCASKNQRIESRPQKISFVNCPSGLPSDCYNGEWLQTQSVPKVISLQIQPGTSIKQFINIMNAMH</sequence>
<proteinExistence type="predicted"/>
<feature type="compositionally biased region" description="Basic residues" evidence="1">
    <location>
        <begin position="67"/>
        <end position="88"/>
    </location>
</feature>
<feature type="region of interest" description="Disordered" evidence="1">
    <location>
        <begin position="276"/>
        <end position="295"/>
    </location>
</feature>
<feature type="compositionally biased region" description="Polar residues" evidence="1">
    <location>
        <begin position="94"/>
        <end position="109"/>
    </location>
</feature>
<evidence type="ECO:0000313" key="3">
    <source>
        <dbReference type="Proteomes" id="UP000765509"/>
    </source>
</evidence>
<accession>A0A9Q3CLX5</accession>
<evidence type="ECO:0000313" key="2">
    <source>
        <dbReference type="EMBL" id="MBW0485450.1"/>
    </source>
</evidence>
<name>A0A9Q3CLX5_9BASI</name>
<keyword evidence="3" id="KW-1185">Reference proteome</keyword>